<name>A0ABQ9G2V9_9NEOP</name>
<feature type="compositionally biased region" description="Low complexity" evidence="1">
    <location>
        <begin position="15"/>
        <end position="28"/>
    </location>
</feature>
<dbReference type="EMBL" id="JARBHB010000016">
    <property type="protein sequence ID" value="KAJ8866813.1"/>
    <property type="molecule type" value="Genomic_DNA"/>
</dbReference>
<feature type="region of interest" description="Disordered" evidence="1">
    <location>
        <begin position="189"/>
        <end position="215"/>
    </location>
</feature>
<accession>A0ABQ9G2V9</accession>
<organism evidence="2 3">
    <name type="scientific">Dryococelus australis</name>
    <dbReference type="NCBI Taxonomy" id="614101"/>
    <lineage>
        <taxon>Eukaryota</taxon>
        <taxon>Metazoa</taxon>
        <taxon>Ecdysozoa</taxon>
        <taxon>Arthropoda</taxon>
        <taxon>Hexapoda</taxon>
        <taxon>Insecta</taxon>
        <taxon>Pterygota</taxon>
        <taxon>Neoptera</taxon>
        <taxon>Polyneoptera</taxon>
        <taxon>Phasmatodea</taxon>
        <taxon>Verophasmatodea</taxon>
        <taxon>Anareolatae</taxon>
        <taxon>Phasmatidae</taxon>
        <taxon>Eurycanthinae</taxon>
        <taxon>Dryococelus</taxon>
    </lineage>
</organism>
<evidence type="ECO:0000313" key="3">
    <source>
        <dbReference type="Proteomes" id="UP001159363"/>
    </source>
</evidence>
<keyword evidence="3" id="KW-1185">Reference proteome</keyword>
<reference evidence="2 3" key="1">
    <citation type="submission" date="2023-02" db="EMBL/GenBank/DDBJ databases">
        <title>LHISI_Scaffold_Assembly.</title>
        <authorList>
            <person name="Stuart O.P."/>
            <person name="Cleave R."/>
            <person name="Magrath M.J.L."/>
            <person name="Mikheyev A.S."/>
        </authorList>
    </citation>
    <scope>NUCLEOTIDE SEQUENCE [LARGE SCALE GENOMIC DNA]</scope>
    <source>
        <strain evidence="2">Daus_M_001</strain>
        <tissue evidence="2">Leg muscle</tissue>
    </source>
</reference>
<proteinExistence type="predicted"/>
<comment type="caution">
    <text evidence="2">The sequence shown here is derived from an EMBL/GenBank/DDBJ whole genome shotgun (WGS) entry which is preliminary data.</text>
</comment>
<evidence type="ECO:0000256" key="1">
    <source>
        <dbReference type="SAM" id="MobiDB-lite"/>
    </source>
</evidence>
<evidence type="ECO:0000313" key="2">
    <source>
        <dbReference type="EMBL" id="KAJ8866813.1"/>
    </source>
</evidence>
<feature type="region of interest" description="Disordered" evidence="1">
    <location>
        <begin position="1"/>
        <end position="39"/>
    </location>
</feature>
<sequence length="262" mass="28926">MARKSTVAGATGTRESSSVSPVPCPEVSAGLPHSPRRRSAGRYTAIRPVNAEETVTGLFVYLLLRLKRPGLTGWAQHIDVNAKCHTSERRTCVTPGIYNNPEAADSSTRTCSPSGGAKRPLRRSPWNFFIPSPDALIFSPPRAPTEARVNEDNCAAVKSWVLRADTGHVRRVWSRAGMEGRWEREIPEKTHRPAASSGTILTCENPGVTRPGIEPGSPWWDGKVLGGARTEYLTPRDHRTYWGVHMKSNARLHQHLPRAEIE</sequence>
<protein>
    <submittedName>
        <fullName evidence="2">Uncharacterized protein</fullName>
    </submittedName>
</protein>
<dbReference type="Proteomes" id="UP001159363">
    <property type="component" value="Chromosome 15"/>
</dbReference>
<gene>
    <name evidence="2" type="ORF">PR048_032674</name>
</gene>